<dbReference type="Proteomes" id="UP000199604">
    <property type="component" value="Unassembled WGS sequence"/>
</dbReference>
<dbReference type="Pfam" id="PF07494">
    <property type="entry name" value="Reg_prop"/>
    <property type="match status" value="1"/>
</dbReference>
<dbReference type="GO" id="GO:0016020">
    <property type="term" value="C:membrane"/>
    <property type="evidence" value="ECO:0007669"/>
    <property type="project" value="InterPro"/>
</dbReference>
<organism evidence="3 4">
    <name type="scientific">Flavobacterium swingsii</name>
    <dbReference type="NCBI Taxonomy" id="498292"/>
    <lineage>
        <taxon>Bacteria</taxon>
        <taxon>Pseudomonadati</taxon>
        <taxon>Bacteroidota</taxon>
        <taxon>Flavobacteriia</taxon>
        <taxon>Flavobacteriales</taxon>
        <taxon>Flavobacteriaceae</taxon>
        <taxon>Flavobacterium</taxon>
    </lineage>
</organism>
<feature type="transmembrane region" description="Helical" evidence="1">
    <location>
        <begin position="690"/>
        <end position="709"/>
    </location>
</feature>
<dbReference type="Pfam" id="PF06580">
    <property type="entry name" value="His_kinase"/>
    <property type="match status" value="1"/>
</dbReference>
<dbReference type="InterPro" id="IPR010559">
    <property type="entry name" value="Sig_transdc_His_kin_internal"/>
</dbReference>
<evidence type="ECO:0000259" key="2">
    <source>
        <dbReference type="Pfam" id="PF06580"/>
    </source>
</evidence>
<sequence>MKKQITIFFFLIGTFFVAHSQEIFHQKITITEGLPSNSVYDIMQDEKGFIWFATDEGVSRFDGRNFKEFKSQNKSGKSGSFLKKDNFGRIWYENFDGYINYVQNDSVYKINQGNPMGFINYSIYKNQLIYCTQKGYEILDLKTFKIIKKQNLPDFRTCFIETVGDKTRFFDPSLKTITLNKKTLSSSSNRLTVPLVAPIFTTSNPIYCTDKSNTNKKMYKIENGKAIPLFEFNSSQTIQNLYFLQNKFWICTNKGLFVLDKNGKELNNKPYFENFSITSFYIDNEKKYWIGTLNDGVLRFSDFSEIQSDQKEIKPLLLSAENSKLFIGSENGRIYSISNDFRSLKELPLKCKNQILYINNTHPKFNFIAADGMHKTNKNFEVLAHETYALKSIDFVTKNEAIIAVSGFIGFVNIGNAIAKSEVGNFQYIDKHYHLKDNIRGKSAIWNLVDNEALFLTNMGLFSYKNNRLLELKLDDKKTGFRSIKKANNRIYILTDDDKLYHYSNGKFEFIKTGLENITFFKSIKNNIYLGTKNAIYVLKNNVAQKIETIKITEKIQDLQIDENYFYVLSKQNIIRFNKNNTKPNQNKSPLYLEKIWVNNEDFTNKEKSKLRYNQNDIRLQVAMIDYTKTNSVFYRINNESWKEILNNGNILQLSSLSPNQYQIEFSNQKNGYILQKVNFEIQLPFWEKIWFYILLSLLITALIIAIYYNRLKQITTKNNLIIDKLKLENYLSESRVKLIKAQMNPHFFFNALNTIQSYITTNETEEATNYLNKFSRLTRMILEMTDKNWITIEDELRMQTLYLDLQKVRLSDFDFQIEMNQKNISQITIPTMLLQPYIENAIIHGLAHKLGPKRLHIDFNVENNRLKISIKDNGIGIEKATKINLKNTSKNTSFATKATLERLEIINRNECEISVETNEILDSNKQSAGTEVKIIMDLRYE</sequence>
<dbReference type="Gene3D" id="3.30.565.10">
    <property type="entry name" value="Histidine kinase-like ATPase, C-terminal domain"/>
    <property type="match status" value="1"/>
</dbReference>
<dbReference type="InterPro" id="IPR015943">
    <property type="entry name" value="WD40/YVTN_repeat-like_dom_sf"/>
</dbReference>
<dbReference type="PANTHER" id="PTHR34220:SF7">
    <property type="entry name" value="SENSOR HISTIDINE KINASE YPDA"/>
    <property type="match status" value="1"/>
</dbReference>
<evidence type="ECO:0000256" key="1">
    <source>
        <dbReference type="SAM" id="Phobius"/>
    </source>
</evidence>
<dbReference type="Gene3D" id="2.130.10.10">
    <property type="entry name" value="YVTN repeat-like/Quinoprotein amine dehydrogenase"/>
    <property type="match status" value="2"/>
</dbReference>
<name>A0A1I0XVA7_9FLAO</name>
<keyword evidence="1" id="KW-1133">Transmembrane helix</keyword>
<dbReference type="PANTHER" id="PTHR34220">
    <property type="entry name" value="SENSOR HISTIDINE KINASE YPDA"/>
    <property type="match status" value="1"/>
</dbReference>
<gene>
    <name evidence="3" type="ORF">SAMN05660845_1482</name>
</gene>
<evidence type="ECO:0000313" key="3">
    <source>
        <dbReference type="EMBL" id="SFB04230.1"/>
    </source>
</evidence>
<dbReference type="STRING" id="498292.SAMN05660845_1482"/>
<dbReference type="EMBL" id="FOJT01000003">
    <property type="protein sequence ID" value="SFB04230.1"/>
    <property type="molecule type" value="Genomic_DNA"/>
</dbReference>
<protein>
    <submittedName>
        <fullName evidence="3">Two component regulator propeller</fullName>
    </submittedName>
</protein>
<dbReference type="InterPro" id="IPR011044">
    <property type="entry name" value="Quino_amine_DH_bsu"/>
</dbReference>
<keyword evidence="1" id="KW-0812">Transmembrane</keyword>
<dbReference type="Gene3D" id="2.60.40.10">
    <property type="entry name" value="Immunoglobulins"/>
    <property type="match status" value="1"/>
</dbReference>
<dbReference type="InterPro" id="IPR013783">
    <property type="entry name" value="Ig-like_fold"/>
</dbReference>
<evidence type="ECO:0000313" key="4">
    <source>
        <dbReference type="Proteomes" id="UP000199604"/>
    </source>
</evidence>
<reference evidence="4" key="1">
    <citation type="submission" date="2016-10" db="EMBL/GenBank/DDBJ databases">
        <authorList>
            <person name="Varghese N."/>
            <person name="Submissions S."/>
        </authorList>
    </citation>
    <scope>NUCLEOTIDE SEQUENCE [LARGE SCALE GENOMIC DNA]</scope>
    <source>
        <strain evidence="4">DSM 21789</strain>
    </source>
</reference>
<dbReference type="RefSeq" id="WP_167357314.1">
    <property type="nucleotide sequence ID" value="NZ_FOJT01000003.1"/>
</dbReference>
<dbReference type="SUPFAM" id="SSF50969">
    <property type="entry name" value="YVTN repeat-like/Quinoprotein amine dehydrogenase"/>
    <property type="match status" value="1"/>
</dbReference>
<dbReference type="AlphaFoldDB" id="A0A1I0XVA7"/>
<keyword evidence="4" id="KW-1185">Reference proteome</keyword>
<dbReference type="InterPro" id="IPR036890">
    <property type="entry name" value="HATPase_C_sf"/>
</dbReference>
<dbReference type="GO" id="GO:0000155">
    <property type="term" value="F:phosphorelay sensor kinase activity"/>
    <property type="evidence" value="ECO:0007669"/>
    <property type="project" value="InterPro"/>
</dbReference>
<keyword evidence="1" id="KW-0472">Membrane</keyword>
<dbReference type="InterPro" id="IPR011110">
    <property type="entry name" value="Reg_prop"/>
</dbReference>
<dbReference type="InterPro" id="IPR050640">
    <property type="entry name" value="Bact_2-comp_sensor_kinase"/>
</dbReference>
<dbReference type="SUPFAM" id="SSF55874">
    <property type="entry name" value="ATPase domain of HSP90 chaperone/DNA topoisomerase II/histidine kinase"/>
    <property type="match status" value="1"/>
</dbReference>
<accession>A0A1I0XVA7</accession>
<feature type="domain" description="Signal transduction histidine kinase internal region" evidence="2">
    <location>
        <begin position="736"/>
        <end position="813"/>
    </location>
</feature>
<proteinExistence type="predicted"/>